<dbReference type="AlphaFoldDB" id="A0A9X5BCS0"/>
<dbReference type="Gene3D" id="3.20.20.240">
    <property type="entry name" value="Methylmalonyl-CoA mutase"/>
    <property type="match status" value="1"/>
</dbReference>
<comment type="caution">
    <text evidence="1">The sequence shown here is derived from an EMBL/GenBank/DDBJ whole genome shotgun (WGS) entry which is preliminary data.</text>
</comment>
<protein>
    <submittedName>
        <fullName evidence="1">Cobalamin-binding protein</fullName>
    </submittedName>
</protein>
<reference evidence="1" key="1">
    <citation type="submission" date="2018-09" db="EMBL/GenBank/DDBJ databases">
        <title>Murine metabolic-syndrome-specific gut microbial biobank.</title>
        <authorList>
            <person name="Liu C."/>
        </authorList>
    </citation>
    <scope>NUCLEOTIDE SEQUENCE</scope>
    <source>
        <strain evidence="1">D42-62</strain>
    </source>
</reference>
<dbReference type="Proteomes" id="UP001154420">
    <property type="component" value="Unassembled WGS sequence"/>
</dbReference>
<accession>A0A9X5BCS0</accession>
<evidence type="ECO:0000313" key="1">
    <source>
        <dbReference type="EMBL" id="NBJ91371.1"/>
    </source>
</evidence>
<proteinExistence type="predicted"/>
<evidence type="ECO:0000313" key="2">
    <source>
        <dbReference type="Proteomes" id="UP001154420"/>
    </source>
</evidence>
<dbReference type="InterPro" id="IPR016176">
    <property type="entry name" value="Cbl-dep_enz_cat"/>
</dbReference>
<dbReference type="GO" id="GO:0031419">
    <property type="term" value="F:cobalamin binding"/>
    <property type="evidence" value="ECO:0007669"/>
    <property type="project" value="InterPro"/>
</dbReference>
<gene>
    <name evidence="1" type="ORF">D5281_01910</name>
</gene>
<organism evidence="1 2">
    <name type="scientific">Parablautia muri</name>
    <dbReference type="NCBI Taxonomy" id="2320879"/>
    <lineage>
        <taxon>Bacteria</taxon>
        <taxon>Bacillati</taxon>
        <taxon>Bacillota</taxon>
        <taxon>Clostridia</taxon>
        <taxon>Lachnospirales</taxon>
        <taxon>Lachnospiraceae</taxon>
        <taxon>Parablautia</taxon>
    </lineage>
</organism>
<dbReference type="EMBL" id="QZDT01000001">
    <property type="protein sequence ID" value="NBJ91371.1"/>
    <property type="molecule type" value="Genomic_DNA"/>
</dbReference>
<keyword evidence="2" id="KW-1185">Reference proteome</keyword>
<dbReference type="GO" id="GO:0003824">
    <property type="term" value="F:catalytic activity"/>
    <property type="evidence" value="ECO:0007669"/>
    <property type="project" value="InterPro"/>
</dbReference>
<sequence length="625" mass="71121">MKNETFGLMKALLDAHTMGIHAAAALLKECGYRVIVAPTQIEEALEKISADSSQRLILKWLKENQINHIGISYRLDVNDAINIVGKLVHILKQNGDYESAGATIKSVYFAGLAAACNAIDKEYKGRIRTFRGGESAEETLLIMGIPYEEIPQKILSGCQYDKELLTFGKTIIEENSYKEMKPLNRNKYLEYGTFRDSLSARLEHNFMNGFQPLIRAHSGPYSAELKREQCLKEYKEWCRILADTGYLDILSIGTSQLSQSNFGENWEEKVNGGGVPINSEQEFKDIWDIARPMLVRTYSGTKNVKLMAQIYEKNINIAWHALSLWWFDELDGRGSNSLYKNLKEHINTIQYIATTNKPVEANVSHHFAFRGCDDITYIISAYLAAKMIKKCGIKVFILQNMLNTPRSTWGIQDLAKSRALLSLVKGLEDDKFKVVLQTRAGLDFFKPDLERAKVQLAAVTAMMDDIEPNNIYSPEIIHVVSYSEALFLATPDILNDSIKITRTSLNEYRRLKKEGMTPETITDEINERTNVLKNATIKIIEAMERSIPNLYSPEGLYIAFVAGWMPVPELWSDSDEFVHAKCWETKQVNGGRWLTDHELILSIDSRINRCISYIPDAEYILKNKY</sequence>
<dbReference type="SUPFAM" id="SSF51703">
    <property type="entry name" value="Cobalamin (vitamin B12)-dependent enzymes"/>
    <property type="match status" value="1"/>
</dbReference>
<dbReference type="OrthoDB" id="5756833at2"/>
<name>A0A9X5BCS0_9FIRM</name>